<evidence type="ECO:0000313" key="3">
    <source>
        <dbReference type="Proteomes" id="UP000799424"/>
    </source>
</evidence>
<protein>
    <submittedName>
        <fullName evidence="2">Uncharacterized protein</fullName>
    </submittedName>
</protein>
<name>A0A6A6ZWW7_9PLEO</name>
<keyword evidence="1" id="KW-1133">Transmembrane helix</keyword>
<dbReference type="OrthoDB" id="448399at2759"/>
<organism evidence="2 3">
    <name type="scientific">Ophiobolus disseminans</name>
    <dbReference type="NCBI Taxonomy" id="1469910"/>
    <lineage>
        <taxon>Eukaryota</taxon>
        <taxon>Fungi</taxon>
        <taxon>Dikarya</taxon>
        <taxon>Ascomycota</taxon>
        <taxon>Pezizomycotina</taxon>
        <taxon>Dothideomycetes</taxon>
        <taxon>Pleosporomycetidae</taxon>
        <taxon>Pleosporales</taxon>
        <taxon>Pleosporineae</taxon>
        <taxon>Phaeosphaeriaceae</taxon>
        <taxon>Ophiobolus</taxon>
    </lineage>
</organism>
<dbReference type="EMBL" id="MU006227">
    <property type="protein sequence ID" value="KAF2825551.1"/>
    <property type="molecule type" value="Genomic_DNA"/>
</dbReference>
<keyword evidence="1" id="KW-0812">Transmembrane</keyword>
<evidence type="ECO:0000256" key="1">
    <source>
        <dbReference type="SAM" id="Phobius"/>
    </source>
</evidence>
<dbReference type="AlphaFoldDB" id="A0A6A6ZWW7"/>
<proteinExistence type="predicted"/>
<evidence type="ECO:0000313" key="2">
    <source>
        <dbReference type="EMBL" id="KAF2825551.1"/>
    </source>
</evidence>
<reference evidence="2" key="1">
    <citation type="journal article" date="2020" name="Stud. Mycol.">
        <title>101 Dothideomycetes genomes: a test case for predicting lifestyles and emergence of pathogens.</title>
        <authorList>
            <person name="Haridas S."/>
            <person name="Albert R."/>
            <person name="Binder M."/>
            <person name="Bloem J."/>
            <person name="Labutti K."/>
            <person name="Salamov A."/>
            <person name="Andreopoulos B."/>
            <person name="Baker S."/>
            <person name="Barry K."/>
            <person name="Bills G."/>
            <person name="Bluhm B."/>
            <person name="Cannon C."/>
            <person name="Castanera R."/>
            <person name="Culley D."/>
            <person name="Daum C."/>
            <person name="Ezra D."/>
            <person name="Gonzalez J."/>
            <person name="Henrissat B."/>
            <person name="Kuo A."/>
            <person name="Liang C."/>
            <person name="Lipzen A."/>
            <person name="Lutzoni F."/>
            <person name="Magnuson J."/>
            <person name="Mondo S."/>
            <person name="Nolan M."/>
            <person name="Ohm R."/>
            <person name="Pangilinan J."/>
            <person name="Park H.-J."/>
            <person name="Ramirez L."/>
            <person name="Alfaro M."/>
            <person name="Sun H."/>
            <person name="Tritt A."/>
            <person name="Yoshinaga Y."/>
            <person name="Zwiers L.-H."/>
            <person name="Turgeon B."/>
            <person name="Goodwin S."/>
            <person name="Spatafora J."/>
            <person name="Crous P."/>
            <person name="Grigoriev I."/>
        </authorList>
    </citation>
    <scope>NUCLEOTIDE SEQUENCE</scope>
    <source>
        <strain evidence="2">CBS 113818</strain>
    </source>
</reference>
<sequence>MVHCGLHLHMTLSHWLTHHVVYIIALCSSLNTTTFFSHLPCLLHPTKSIEYRPSIMPHHIHYQAHYDILHHHFKLY</sequence>
<gene>
    <name evidence="2" type="ORF">CC86DRAFT_417906</name>
</gene>
<keyword evidence="1" id="KW-0472">Membrane</keyword>
<dbReference type="Proteomes" id="UP000799424">
    <property type="component" value="Unassembled WGS sequence"/>
</dbReference>
<accession>A0A6A6ZWW7</accession>
<feature type="transmembrane region" description="Helical" evidence="1">
    <location>
        <begin position="20"/>
        <end position="43"/>
    </location>
</feature>
<keyword evidence="3" id="KW-1185">Reference proteome</keyword>